<name>A0A8S3JSA7_9BILA</name>
<organism evidence="1 2">
    <name type="scientific">Rotaria magnacalcarata</name>
    <dbReference type="NCBI Taxonomy" id="392030"/>
    <lineage>
        <taxon>Eukaryota</taxon>
        <taxon>Metazoa</taxon>
        <taxon>Spiralia</taxon>
        <taxon>Gnathifera</taxon>
        <taxon>Rotifera</taxon>
        <taxon>Eurotatoria</taxon>
        <taxon>Bdelloidea</taxon>
        <taxon>Philodinida</taxon>
        <taxon>Philodinidae</taxon>
        <taxon>Rotaria</taxon>
    </lineage>
</organism>
<proteinExistence type="predicted"/>
<evidence type="ECO:0000313" key="2">
    <source>
        <dbReference type="Proteomes" id="UP000681720"/>
    </source>
</evidence>
<accession>A0A8S3JSA7</accession>
<dbReference type="EMBL" id="CAJOBJ010364924">
    <property type="protein sequence ID" value="CAF5220450.1"/>
    <property type="molecule type" value="Genomic_DNA"/>
</dbReference>
<sequence length="58" mass="6591">VIKSSVYSLSCKPWQQSPSLPTVYMAKPRKMYALVLPSIVDEDLLYWNPSTSMVTLNL</sequence>
<comment type="caution">
    <text evidence="1">The sequence shown here is derived from an EMBL/GenBank/DDBJ whole genome shotgun (WGS) entry which is preliminary data.</text>
</comment>
<evidence type="ECO:0000313" key="1">
    <source>
        <dbReference type="EMBL" id="CAF5220450.1"/>
    </source>
</evidence>
<protein>
    <submittedName>
        <fullName evidence="1">Uncharacterized protein</fullName>
    </submittedName>
</protein>
<dbReference type="AlphaFoldDB" id="A0A8S3JSA7"/>
<dbReference type="Proteomes" id="UP000681720">
    <property type="component" value="Unassembled WGS sequence"/>
</dbReference>
<gene>
    <name evidence="1" type="ORF">GIL414_LOCUS84014</name>
</gene>
<reference evidence="1" key="1">
    <citation type="submission" date="2021-02" db="EMBL/GenBank/DDBJ databases">
        <authorList>
            <person name="Nowell W R."/>
        </authorList>
    </citation>
    <scope>NUCLEOTIDE SEQUENCE</scope>
</reference>
<feature type="non-terminal residue" evidence="1">
    <location>
        <position position="1"/>
    </location>
</feature>